<evidence type="ECO:0000313" key="4">
    <source>
        <dbReference type="Proteomes" id="UP001497497"/>
    </source>
</evidence>
<dbReference type="GO" id="GO:0007165">
    <property type="term" value="P:signal transduction"/>
    <property type="evidence" value="ECO:0007669"/>
    <property type="project" value="InterPro"/>
</dbReference>
<sequence>MAGQSNRQLQDGAIAALIGGLHNTGAVARLIQSVHRLPPISPGRRSPQDFPQNPMPPDPIGPRDPQHIFISYCHADKEIVLRLYKSLKLKGYNIWIDEENMGGNLLDGMAQAVSDSWVVLLCISSKYQDSKHCRTEAEHTFATRKEYMIIKLHEKFQPSGWLAPLFGAKKYYDFSGGIPYDKILKKLIDELEAVKKRVNKVPK</sequence>
<dbReference type="Proteomes" id="UP001497497">
    <property type="component" value="Unassembled WGS sequence"/>
</dbReference>
<dbReference type="EMBL" id="CAXITT010000331">
    <property type="protein sequence ID" value="CAL1539186.1"/>
    <property type="molecule type" value="Genomic_DNA"/>
</dbReference>
<dbReference type="InterPro" id="IPR000157">
    <property type="entry name" value="TIR_dom"/>
</dbReference>
<keyword evidence="4" id="KW-1185">Reference proteome</keyword>
<protein>
    <recommendedName>
        <fullName evidence="2">TIR domain-containing protein</fullName>
    </recommendedName>
</protein>
<evidence type="ECO:0000256" key="1">
    <source>
        <dbReference type="SAM" id="MobiDB-lite"/>
    </source>
</evidence>
<gene>
    <name evidence="3" type="ORF">GSLYS_00013005001</name>
</gene>
<organism evidence="3 4">
    <name type="scientific">Lymnaea stagnalis</name>
    <name type="common">Great pond snail</name>
    <name type="synonym">Helix stagnalis</name>
    <dbReference type="NCBI Taxonomy" id="6523"/>
    <lineage>
        <taxon>Eukaryota</taxon>
        <taxon>Metazoa</taxon>
        <taxon>Spiralia</taxon>
        <taxon>Lophotrochozoa</taxon>
        <taxon>Mollusca</taxon>
        <taxon>Gastropoda</taxon>
        <taxon>Heterobranchia</taxon>
        <taxon>Euthyneura</taxon>
        <taxon>Panpulmonata</taxon>
        <taxon>Hygrophila</taxon>
        <taxon>Lymnaeoidea</taxon>
        <taxon>Lymnaeidae</taxon>
        <taxon>Lymnaea</taxon>
    </lineage>
</organism>
<dbReference type="PROSITE" id="PS50104">
    <property type="entry name" value="TIR"/>
    <property type="match status" value="1"/>
</dbReference>
<evidence type="ECO:0000259" key="2">
    <source>
        <dbReference type="PROSITE" id="PS50104"/>
    </source>
</evidence>
<proteinExistence type="predicted"/>
<accession>A0AAV2HYF2</accession>
<evidence type="ECO:0000313" key="3">
    <source>
        <dbReference type="EMBL" id="CAL1539186.1"/>
    </source>
</evidence>
<feature type="domain" description="TIR" evidence="2">
    <location>
        <begin position="64"/>
        <end position="191"/>
    </location>
</feature>
<dbReference type="SMART" id="SM00255">
    <property type="entry name" value="TIR"/>
    <property type="match status" value="1"/>
</dbReference>
<name>A0AAV2HYF2_LYMST</name>
<dbReference type="Gene3D" id="3.40.50.10140">
    <property type="entry name" value="Toll/interleukin-1 receptor homology (TIR) domain"/>
    <property type="match status" value="1"/>
</dbReference>
<dbReference type="PANTHER" id="PTHR46270">
    <property type="entry name" value="ARMADILLO-TYPE FOLD-RELATED"/>
    <property type="match status" value="1"/>
</dbReference>
<reference evidence="3 4" key="1">
    <citation type="submission" date="2024-04" db="EMBL/GenBank/DDBJ databases">
        <authorList>
            <consortium name="Genoscope - CEA"/>
            <person name="William W."/>
        </authorList>
    </citation>
    <scope>NUCLEOTIDE SEQUENCE [LARGE SCALE GENOMIC DNA]</scope>
</reference>
<dbReference type="AlphaFoldDB" id="A0AAV2HYF2"/>
<comment type="caution">
    <text evidence="3">The sequence shown here is derived from an EMBL/GenBank/DDBJ whole genome shotgun (WGS) entry which is preliminary data.</text>
</comment>
<dbReference type="PANTHER" id="PTHR46270:SF2">
    <property type="entry name" value="TIR DOMAIN-CONTAINING PROTEIN"/>
    <property type="match status" value="1"/>
</dbReference>
<dbReference type="Pfam" id="PF13676">
    <property type="entry name" value="TIR_2"/>
    <property type="match status" value="1"/>
</dbReference>
<dbReference type="InterPro" id="IPR035897">
    <property type="entry name" value="Toll_tir_struct_dom_sf"/>
</dbReference>
<feature type="region of interest" description="Disordered" evidence="1">
    <location>
        <begin position="41"/>
        <end position="61"/>
    </location>
</feature>
<dbReference type="SUPFAM" id="SSF52200">
    <property type="entry name" value="Toll/Interleukin receptor TIR domain"/>
    <property type="match status" value="1"/>
</dbReference>